<accession>A0A5B6WGY8</accession>
<dbReference type="Proteomes" id="UP000325315">
    <property type="component" value="Unassembled WGS sequence"/>
</dbReference>
<dbReference type="Gene3D" id="3.80.10.10">
    <property type="entry name" value="Ribonuclease Inhibitor"/>
    <property type="match status" value="1"/>
</dbReference>
<keyword evidence="2" id="KW-1185">Reference proteome</keyword>
<dbReference type="OrthoDB" id="1938824at2759"/>
<evidence type="ECO:0000313" key="1">
    <source>
        <dbReference type="EMBL" id="KAA3480122.1"/>
    </source>
</evidence>
<reference evidence="1" key="1">
    <citation type="submission" date="2019-08" db="EMBL/GenBank/DDBJ databases">
        <authorList>
            <person name="Liu F."/>
        </authorList>
    </citation>
    <scope>NUCLEOTIDE SEQUENCE [LARGE SCALE GENOMIC DNA]</scope>
    <source>
        <strain evidence="1">PA1801</strain>
        <tissue evidence="1">Leaf</tissue>
    </source>
</reference>
<dbReference type="SUPFAM" id="SSF52047">
    <property type="entry name" value="RNI-like"/>
    <property type="match status" value="1"/>
</dbReference>
<organism evidence="1 2">
    <name type="scientific">Gossypium australe</name>
    <dbReference type="NCBI Taxonomy" id="47621"/>
    <lineage>
        <taxon>Eukaryota</taxon>
        <taxon>Viridiplantae</taxon>
        <taxon>Streptophyta</taxon>
        <taxon>Embryophyta</taxon>
        <taxon>Tracheophyta</taxon>
        <taxon>Spermatophyta</taxon>
        <taxon>Magnoliopsida</taxon>
        <taxon>eudicotyledons</taxon>
        <taxon>Gunneridae</taxon>
        <taxon>Pentapetalae</taxon>
        <taxon>rosids</taxon>
        <taxon>malvids</taxon>
        <taxon>Malvales</taxon>
        <taxon>Malvaceae</taxon>
        <taxon>Malvoideae</taxon>
        <taxon>Gossypium</taxon>
    </lineage>
</organism>
<dbReference type="InterPro" id="IPR032675">
    <property type="entry name" value="LRR_dom_sf"/>
</dbReference>
<sequence length="153" mass="16910">MSCPFYLKIQIALIQRNSQLRVVPELFFHNMPCLEKRLVKLPSEVGSLKSLLFSSLLFSSLQVLDVGGTEIIELPAKIAELDSLSHLEVSFYGSSADSKHAKLPSQLFSTLEALETLGISVCPGDICWHKSVKSLVKEVSNLKNLTSLRFSTS</sequence>
<evidence type="ECO:0000313" key="2">
    <source>
        <dbReference type="Proteomes" id="UP000325315"/>
    </source>
</evidence>
<dbReference type="AlphaFoldDB" id="A0A5B6WGY8"/>
<gene>
    <name evidence="1" type="ORF">EPI10_020580</name>
</gene>
<protein>
    <submittedName>
        <fullName evidence="1">Disease resistance protein</fullName>
    </submittedName>
</protein>
<comment type="caution">
    <text evidence="1">The sequence shown here is derived from an EMBL/GenBank/DDBJ whole genome shotgun (WGS) entry which is preliminary data.</text>
</comment>
<dbReference type="EMBL" id="SMMG02000003">
    <property type="protein sequence ID" value="KAA3480122.1"/>
    <property type="molecule type" value="Genomic_DNA"/>
</dbReference>
<proteinExistence type="predicted"/>
<name>A0A5B6WGY8_9ROSI</name>